<evidence type="ECO:0000313" key="1">
    <source>
        <dbReference type="EMBL" id="QWG17706.1"/>
    </source>
</evidence>
<reference evidence="1" key="1">
    <citation type="submission" date="2021-06" db="EMBL/GenBank/DDBJ databases">
        <title>Bradyrhizobium sp. S2-11-2 Genome sequencing.</title>
        <authorList>
            <person name="Jin L."/>
        </authorList>
    </citation>
    <scope>NUCLEOTIDE SEQUENCE</scope>
    <source>
        <strain evidence="1">S2-11-2</strain>
    </source>
</reference>
<gene>
    <name evidence="1" type="ORF">KMZ68_22545</name>
</gene>
<organism evidence="1 2">
    <name type="scientific">Bradyrhizobium sediminis</name>
    <dbReference type="NCBI Taxonomy" id="2840469"/>
    <lineage>
        <taxon>Bacteria</taxon>
        <taxon>Pseudomonadati</taxon>
        <taxon>Pseudomonadota</taxon>
        <taxon>Alphaproteobacteria</taxon>
        <taxon>Hyphomicrobiales</taxon>
        <taxon>Nitrobacteraceae</taxon>
        <taxon>Bradyrhizobium</taxon>
    </lineage>
</organism>
<dbReference type="AlphaFoldDB" id="A0A975NND7"/>
<accession>A0A975NND7</accession>
<dbReference type="Proteomes" id="UP000680805">
    <property type="component" value="Chromosome"/>
</dbReference>
<dbReference type="EMBL" id="CP076135">
    <property type="protein sequence ID" value="QWG17706.1"/>
    <property type="molecule type" value="Genomic_DNA"/>
</dbReference>
<dbReference type="KEGG" id="bsei:KMZ68_22545"/>
<dbReference type="RefSeq" id="WP_215613340.1">
    <property type="nucleotide sequence ID" value="NZ_CP076135.1"/>
</dbReference>
<protein>
    <submittedName>
        <fullName evidence="1">Uncharacterized protein</fullName>
    </submittedName>
</protein>
<name>A0A975NND7_9BRAD</name>
<sequence>MATADSTTAFATLDDVKGVLGNLDQAQILAIMSLRPTIADIEQASVWLGGDPDVFGAGEAMQGVASEIIAILTENEEEEPPGAG</sequence>
<evidence type="ECO:0000313" key="2">
    <source>
        <dbReference type="Proteomes" id="UP000680805"/>
    </source>
</evidence>
<proteinExistence type="predicted"/>